<evidence type="ECO:0000313" key="2">
    <source>
        <dbReference type="Proteomes" id="UP000030233"/>
    </source>
</evidence>
<gene>
    <name evidence="1" type="ORF">Bp8pT_009</name>
</gene>
<organism evidence="1 2">
    <name type="scientific">Bacillus phage Bp8p-T</name>
    <dbReference type="NCBI Taxonomy" id="1445811"/>
    <lineage>
        <taxon>Viruses</taxon>
        <taxon>Duplodnaviria</taxon>
        <taxon>Heunggongvirae</taxon>
        <taxon>Uroviricota</taxon>
        <taxon>Caudoviricetes</taxon>
        <taxon>Herelleviridae</taxon>
        <taxon>Bastillevirinae</taxon>
        <taxon>Agatevirus</taxon>
        <taxon>Agatevirus Bp8pC</taxon>
    </lineage>
</organism>
<protein>
    <submittedName>
        <fullName evidence="1">Uncharacterized protein</fullName>
    </submittedName>
</protein>
<accession>A0A0A0PL56</accession>
<dbReference type="Proteomes" id="UP000030233">
    <property type="component" value="Segment"/>
</dbReference>
<proteinExistence type="predicted"/>
<sequence>MLGNFDHLEKRSLPGGYFSETIDVYGYGLAYEDHNYSLQYVVHVPQQDVEGCVELQLTHAGVIQMRYVFYKDDLQFVENLVLTLTQALWSTEYKYDSIQQLNRNMIKRAEGVYQSVTHIFAESTHFHYVFIDQEGEQEVQLCLSEFPRAGRCTSSIFITLDEQEGSKTSFFLRMLEDLRAVTRDRTSPGEMHRVVFTSPQEARKASNQQQFTAWSREDVNTPIVLYIPISYVKEETKTGRLRIAGNPAVARLYDLRLFQAKESAE</sequence>
<reference evidence="1 2" key="1">
    <citation type="journal article" date="2015" name="Appl. Environ. Microbiol.">
        <title>Effects of actin-like proteins encoded by two Bacillus pumilus phages on unstable lysogeny, revealed by genomic analysis.</title>
        <authorList>
            <person name="Yuan Y."/>
            <person name="Peng Q."/>
            <person name="Wu D."/>
            <person name="Kou Z."/>
            <person name="Wu Y."/>
            <person name="Liu P."/>
            <person name="Gao M."/>
        </authorList>
    </citation>
    <scope>NUCLEOTIDE SEQUENCE [LARGE SCALE GENOMIC DNA]</scope>
</reference>
<name>A0A0A0PL56_9CAUD</name>
<evidence type="ECO:0000313" key="1">
    <source>
        <dbReference type="EMBL" id="AHJ87651.1"/>
    </source>
</evidence>
<dbReference type="EMBL" id="KJ010548">
    <property type="protein sequence ID" value="AHJ87651.1"/>
    <property type="molecule type" value="Genomic_DNA"/>
</dbReference>